<dbReference type="RefSeq" id="WP_029494017.1">
    <property type="nucleotide sequence ID" value="NZ_ATKF01000114.1"/>
</dbReference>
<proteinExistence type="predicted"/>
<dbReference type="EMBL" id="CP013333">
    <property type="protein sequence ID" value="ALQ41244.1"/>
    <property type="molecule type" value="Genomic_DNA"/>
</dbReference>
<organism evidence="1">
    <name type="scientific">Fusobacterium hwasookii ChDC F174</name>
    <dbReference type="NCBI Taxonomy" id="1307442"/>
    <lineage>
        <taxon>Bacteria</taxon>
        <taxon>Fusobacteriati</taxon>
        <taxon>Fusobacteriota</taxon>
        <taxon>Fusobacteriia</taxon>
        <taxon>Fusobacteriales</taxon>
        <taxon>Fusobacteriaceae</taxon>
        <taxon>Fusobacterium</taxon>
    </lineage>
</organism>
<reference evidence="1 2" key="1">
    <citation type="submission" date="2015-11" db="EMBL/GenBank/DDBJ databases">
        <authorList>
            <person name="Zhang Y."/>
            <person name="Guo Z."/>
        </authorList>
    </citation>
    <scope>NUCLEOTIDE SEQUENCE [LARGE SCALE GENOMIC DNA]</scope>
    <source>
        <strain evidence="1 2">ChDC F174</strain>
        <plasmid evidence="2">Plasmid unnamed2</plasmid>
    </source>
</reference>
<geneLocation type="plasmid" evidence="1">
    <name>unnamed2</name>
</geneLocation>
<gene>
    <name evidence="1" type="ORF">RN87_11830</name>
</gene>
<keyword evidence="1" id="KW-0614">Plasmid</keyword>
<evidence type="ECO:0000313" key="1">
    <source>
        <dbReference type="EMBL" id="ALQ41244.1"/>
    </source>
</evidence>
<evidence type="ECO:0000313" key="2">
    <source>
        <dbReference type="Proteomes" id="UP000063275"/>
    </source>
</evidence>
<sequence length="113" mass="13371">MELNLLLYRNELKKRTVYNYIFYGIIVGLVEDKTINRDELLKLYIDTFGVPKGFENVIAIARENEIKNLIFFEIKNKGTSILKKNLKILIDEKIKEMKLDEKNNKNAFDGWLK</sequence>
<name>A0A0S2ZRG2_9FUSO</name>
<dbReference type="AlphaFoldDB" id="A0A0S2ZRG2"/>
<dbReference type="Proteomes" id="UP000063275">
    <property type="component" value="Plasmid unnamed2"/>
</dbReference>
<protein>
    <submittedName>
        <fullName evidence="1">Uncharacterized protein</fullName>
    </submittedName>
</protein>
<dbReference type="KEGG" id="fhw:RN87_11830"/>
<accession>A0A0S2ZRG2</accession>